<dbReference type="Pfam" id="PF07086">
    <property type="entry name" value="Jagunal"/>
    <property type="match status" value="1"/>
</dbReference>
<reference evidence="8 9" key="1">
    <citation type="journal article" date="2016" name="Nat. Commun.">
        <title>Extremotolerant tardigrade genome and improved radiotolerance of human cultured cells by tardigrade-unique protein.</title>
        <authorList>
            <person name="Hashimoto T."/>
            <person name="Horikawa D.D."/>
            <person name="Saito Y."/>
            <person name="Kuwahara H."/>
            <person name="Kozuka-Hata H."/>
            <person name="Shin-I T."/>
            <person name="Minakuchi Y."/>
            <person name="Ohishi K."/>
            <person name="Motoyama A."/>
            <person name="Aizu T."/>
            <person name="Enomoto A."/>
            <person name="Kondo K."/>
            <person name="Tanaka S."/>
            <person name="Hara Y."/>
            <person name="Koshikawa S."/>
            <person name="Sagara H."/>
            <person name="Miura T."/>
            <person name="Yokobori S."/>
            <person name="Miyagawa K."/>
            <person name="Suzuki Y."/>
            <person name="Kubo T."/>
            <person name="Oyama M."/>
            <person name="Kohara Y."/>
            <person name="Fujiyama A."/>
            <person name="Arakawa K."/>
            <person name="Katayama T."/>
            <person name="Toyoda A."/>
            <person name="Kunieda T."/>
        </authorList>
    </citation>
    <scope>NUCLEOTIDE SEQUENCE [LARGE SCALE GENOMIC DNA]</scope>
    <source>
        <strain evidence="8 9">YOKOZUNA-1</strain>
    </source>
</reference>
<dbReference type="AlphaFoldDB" id="A0A1D1UHJ8"/>
<keyword evidence="9" id="KW-1185">Reference proteome</keyword>
<keyword evidence="4" id="KW-0256">Endoplasmic reticulum</keyword>
<dbReference type="GO" id="GO:0005789">
    <property type="term" value="C:endoplasmic reticulum membrane"/>
    <property type="evidence" value="ECO:0007669"/>
    <property type="project" value="UniProtKB-SubCell"/>
</dbReference>
<evidence type="ECO:0000256" key="1">
    <source>
        <dbReference type="ARBA" id="ARBA00004477"/>
    </source>
</evidence>
<evidence type="ECO:0000256" key="6">
    <source>
        <dbReference type="ARBA" id="ARBA00023136"/>
    </source>
</evidence>
<gene>
    <name evidence="8" type="primary">RvY_01768-1</name>
    <name evidence="8" type="synonym">RvY_01768.1</name>
    <name evidence="8" type="ORF">RvY_01768</name>
</gene>
<accession>A0A1D1UHJ8</accession>
<dbReference type="PANTHER" id="PTHR20955">
    <property type="entry name" value="PROTEIN JAGUNAL HOMOLOG 1"/>
    <property type="match status" value="1"/>
</dbReference>
<feature type="transmembrane region" description="Helical" evidence="7">
    <location>
        <begin position="36"/>
        <end position="55"/>
    </location>
</feature>
<evidence type="ECO:0000256" key="4">
    <source>
        <dbReference type="ARBA" id="ARBA00022824"/>
    </source>
</evidence>
<feature type="transmembrane region" description="Helical" evidence="7">
    <location>
        <begin position="82"/>
        <end position="98"/>
    </location>
</feature>
<evidence type="ECO:0000256" key="3">
    <source>
        <dbReference type="ARBA" id="ARBA00022692"/>
    </source>
</evidence>
<dbReference type="OrthoDB" id="8914197at2759"/>
<proteinExistence type="inferred from homology"/>
<comment type="similarity">
    <text evidence="2">Belongs to the jagunal family.</text>
</comment>
<keyword evidence="6 7" id="KW-0472">Membrane</keyword>
<dbReference type="GO" id="GO:0016192">
    <property type="term" value="P:vesicle-mediated transport"/>
    <property type="evidence" value="ECO:0007669"/>
    <property type="project" value="TreeGrafter"/>
</dbReference>
<dbReference type="PANTHER" id="PTHR20955:SF1">
    <property type="entry name" value="PROTEIN JAGUNAL HOMOLOG 1"/>
    <property type="match status" value="1"/>
</dbReference>
<sequence>MASKGVRVTGTDGSDFEHRETVAGRYKSSIAFKGKLRWGIYAHIALYLIMTGKMFNDFLDRFDILIPAVAELAIPKPLTWEYVWMASLVPSLFGLASLNRNRNVFLHVFIYGTILLGIFPVLAGTASWSTALLDYYNDHRSTKDRFMGQPTVVLWFIFFALALEVHGYCLYCAFNLRKAWDKTFKTK</sequence>
<evidence type="ECO:0000313" key="8">
    <source>
        <dbReference type="EMBL" id="GAU89189.1"/>
    </source>
</evidence>
<comment type="subcellular location">
    <subcellularLocation>
        <location evidence="1">Endoplasmic reticulum membrane</location>
        <topology evidence="1">Multi-pass membrane protein</topology>
    </subcellularLocation>
</comment>
<keyword evidence="3 7" id="KW-0812">Transmembrane</keyword>
<evidence type="ECO:0000313" key="9">
    <source>
        <dbReference type="Proteomes" id="UP000186922"/>
    </source>
</evidence>
<name>A0A1D1UHJ8_RAMVA</name>
<evidence type="ECO:0008006" key="10">
    <source>
        <dbReference type="Google" id="ProtNLM"/>
    </source>
</evidence>
<dbReference type="GO" id="GO:0007029">
    <property type="term" value="P:endoplasmic reticulum organization"/>
    <property type="evidence" value="ECO:0007669"/>
    <property type="project" value="InterPro"/>
</dbReference>
<evidence type="ECO:0000256" key="7">
    <source>
        <dbReference type="SAM" id="Phobius"/>
    </source>
</evidence>
<dbReference type="Proteomes" id="UP000186922">
    <property type="component" value="Unassembled WGS sequence"/>
</dbReference>
<organism evidence="8 9">
    <name type="scientific">Ramazzottius varieornatus</name>
    <name type="common">Water bear</name>
    <name type="synonym">Tardigrade</name>
    <dbReference type="NCBI Taxonomy" id="947166"/>
    <lineage>
        <taxon>Eukaryota</taxon>
        <taxon>Metazoa</taxon>
        <taxon>Ecdysozoa</taxon>
        <taxon>Tardigrada</taxon>
        <taxon>Eutardigrada</taxon>
        <taxon>Parachela</taxon>
        <taxon>Hypsibioidea</taxon>
        <taxon>Ramazzottiidae</taxon>
        <taxon>Ramazzottius</taxon>
    </lineage>
</organism>
<feature type="transmembrane region" description="Helical" evidence="7">
    <location>
        <begin position="105"/>
        <end position="132"/>
    </location>
</feature>
<protein>
    <recommendedName>
        <fullName evidence="10">Jagunal</fullName>
    </recommendedName>
</protein>
<dbReference type="EMBL" id="BDGG01000001">
    <property type="protein sequence ID" value="GAU89189.1"/>
    <property type="molecule type" value="Genomic_DNA"/>
</dbReference>
<dbReference type="STRING" id="947166.A0A1D1UHJ8"/>
<keyword evidence="5 7" id="KW-1133">Transmembrane helix</keyword>
<comment type="caution">
    <text evidence="8">The sequence shown here is derived from an EMBL/GenBank/DDBJ whole genome shotgun (WGS) entry which is preliminary data.</text>
</comment>
<dbReference type="InterPro" id="IPR009787">
    <property type="entry name" value="Jagunal"/>
</dbReference>
<evidence type="ECO:0000256" key="5">
    <source>
        <dbReference type="ARBA" id="ARBA00022989"/>
    </source>
</evidence>
<feature type="transmembrane region" description="Helical" evidence="7">
    <location>
        <begin position="152"/>
        <end position="174"/>
    </location>
</feature>
<evidence type="ECO:0000256" key="2">
    <source>
        <dbReference type="ARBA" id="ARBA00008462"/>
    </source>
</evidence>